<evidence type="ECO:0000313" key="2">
    <source>
        <dbReference type="Proteomes" id="UP000317318"/>
    </source>
</evidence>
<accession>A0A517R673</accession>
<protein>
    <submittedName>
        <fullName evidence="1">Uncharacterized protein</fullName>
    </submittedName>
</protein>
<sequence length="62" mass="6882">MMDFYGDMIATVLARAILASFVPKGVSTLIGTSLGRYWLGREECLPKHKDVTSRRSGHARDV</sequence>
<proteinExistence type="predicted"/>
<organism evidence="1 2">
    <name type="scientific">Stratiformator vulcanicus</name>
    <dbReference type="NCBI Taxonomy" id="2527980"/>
    <lineage>
        <taxon>Bacteria</taxon>
        <taxon>Pseudomonadati</taxon>
        <taxon>Planctomycetota</taxon>
        <taxon>Planctomycetia</taxon>
        <taxon>Planctomycetales</taxon>
        <taxon>Planctomycetaceae</taxon>
        <taxon>Stratiformator</taxon>
    </lineage>
</organism>
<evidence type="ECO:0000313" key="1">
    <source>
        <dbReference type="EMBL" id="QDT39369.1"/>
    </source>
</evidence>
<keyword evidence="2" id="KW-1185">Reference proteome</keyword>
<dbReference type="AlphaFoldDB" id="A0A517R673"/>
<name>A0A517R673_9PLAN</name>
<dbReference type="Proteomes" id="UP000317318">
    <property type="component" value="Chromosome"/>
</dbReference>
<dbReference type="EMBL" id="CP036268">
    <property type="protein sequence ID" value="QDT39369.1"/>
    <property type="molecule type" value="Genomic_DNA"/>
</dbReference>
<dbReference type="KEGG" id="svp:Pan189_37750"/>
<gene>
    <name evidence="1" type="ORF">Pan189_37750</name>
</gene>
<reference evidence="1 2" key="1">
    <citation type="submission" date="2019-02" db="EMBL/GenBank/DDBJ databases">
        <title>Deep-cultivation of Planctomycetes and their phenomic and genomic characterization uncovers novel biology.</title>
        <authorList>
            <person name="Wiegand S."/>
            <person name="Jogler M."/>
            <person name="Boedeker C."/>
            <person name="Pinto D."/>
            <person name="Vollmers J."/>
            <person name="Rivas-Marin E."/>
            <person name="Kohn T."/>
            <person name="Peeters S.H."/>
            <person name="Heuer A."/>
            <person name="Rast P."/>
            <person name="Oberbeckmann S."/>
            <person name="Bunk B."/>
            <person name="Jeske O."/>
            <person name="Meyerdierks A."/>
            <person name="Storesund J.E."/>
            <person name="Kallscheuer N."/>
            <person name="Luecker S."/>
            <person name="Lage O.M."/>
            <person name="Pohl T."/>
            <person name="Merkel B.J."/>
            <person name="Hornburger P."/>
            <person name="Mueller R.-W."/>
            <person name="Bruemmer F."/>
            <person name="Labrenz M."/>
            <person name="Spormann A.M."/>
            <person name="Op den Camp H."/>
            <person name="Overmann J."/>
            <person name="Amann R."/>
            <person name="Jetten M.S.M."/>
            <person name="Mascher T."/>
            <person name="Medema M.H."/>
            <person name="Devos D.P."/>
            <person name="Kaster A.-K."/>
            <person name="Ovreas L."/>
            <person name="Rohde M."/>
            <person name="Galperin M.Y."/>
            <person name="Jogler C."/>
        </authorList>
    </citation>
    <scope>NUCLEOTIDE SEQUENCE [LARGE SCALE GENOMIC DNA]</scope>
    <source>
        <strain evidence="1 2">Pan189</strain>
    </source>
</reference>